<reference evidence="2 3" key="1">
    <citation type="journal article" date="2019" name="BMC Genomics">
        <title>New insights from Opisthorchis felineus genome: update on genomics of the epidemiologically important liver flukes.</title>
        <authorList>
            <person name="Ershov N.I."/>
            <person name="Mordvinov V.A."/>
            <person name="Prokhortchouk E.B."/>
            <person name="Pakharukova M.Y."/>
            <person name="Gunbin K.V."/>
            <person name="Ustyantsev K."/>
            <person name="Genaev M.A."/>
            <person name="Blinov A.G."/>
            <person name="Mazur A."/>
            <person name="Boulygina E."/>
            <person name="Tsygankova S."/>
            <person name="Khrameeva E."/>
            <person name="Chekanov N."/>
            <person name="Fan G."/>
            <person name="Xiao A."/>
            <person name="Zhang H."/>
            <person name="Xu X."/>
            <person name="Yang H."/>
            <person name="Solovyev V."/>
            <person name="Lee S.M."/>
            <person name="Liu X."/>
            <person name="Afonnikov D.A."/>
            <person name="Skryabin K.G."/>
        </authorList>
    </citation>
    <scope>NUCLEOTIDE SEQUENCE [LARGE SCALE GENOMIC DNA]</scope>
    <source>
        <strain evidence="2">AK-0245</strain>
        <tissue evidence="2">Whole organism</tissue>
    </source>
</reference>
<protein>
    <submittedName>
        <fullName evidence="2">Uncharacterized protein</fullName>
    </submittedName>
</protein>
<sequence length="649" mass="72918">MTGATANNVCMWTCFPDDVKSLNARHHPSVIVEPITNNNASRNRQTGFRPSDNLRKKVDSDPIGKSRGCSVRTNRPPWNSYLKPVKMVAPRQASTSTSSTENAGCRLRDLCAEDRSKLARLVYELAIAQQAQEAGDSEPNAKDFAIDEVKKDETVEQEVNVSRQSVQSISPEIQECTKTVTCNYGELARSFDNYRVELSRIEDELNQLRYRLPRDTQPTSKPALQIKCEVSEAAIQPVKESSFERSSHEEAHPVVSKAVQAYEQLTSLSDRIKPQLTDSTKHDQEEFMRERSALQRQQRIISVVSGQQEQLQQLSSRVQLLSSMVLGSNTKTHQTASGAQSEVPVAPNDPVTSRLSQHQQTWHTYTSTLLPSEESPKSAFNPCAHALCVKYDISPENGRLNQEQPRSYCPRTRIRDSDIGTQTEVDINNTNRANLNLIALDTPHQHFRFTPAQKFSSSINLTSVATQTIVEMNSGLNHCTRNIRKAHHLEPVNESLRRPRKPKQTRSRLRCGDSSVTLTDKKTKQTNPLDEKSSLFGHRKQVFEGGSCSPNTDKGSKNLPRSTKLTVTAESLEELQNVLSILNTLDLPICGSLNQPSKFLKLQTPFSPKSTERSFRPSVEYSQPQTNRTNITTDPEEDQLLNDLFFSVY</sequence>
<feature type="compositionally biased region" description="Basic residues" evidence="1">
    <location>
        <begin position="498"/>
        <end position="509"/>
    </location>
</feature>
<comment type="caution">
    <text evidence="2">The sequence shown here is derived from an EMBL/GenBank/DDBJ whole genome shotgun (WGS) entry which is preliminary data.</text>
</comment>
<feature type="compositionally biased region" description="Polar residues" evidence="1">
    <location>
        <begin position="620"/>
        <end position="633"/>
    </location>
</feature>
<feature type="compositionally biased region" description="Polar residues" evidence="1">
    <location>
        <begin position="35"/>
        <end position="48"/>
    </location>
</feature>
<feature type="region of interest" description="Disordered" evidence="1">
    <location>
        <begin position="492"/>
        <end position="531"/>
    </location>
</feature>
<dbReference type="Proteomes" id="UP000308267">
    <property type="component" value="Unassembled WGS sequence"/>
</dbReference>
<feature type="compositionally biased region" description="Basic and acidic residues" evidence="1">
    <location>
        <begin position="52"/>
        <end position="64"/>
    </location>
</feature>
<feature type="region of interest" description="Disordered" evidence="1">
    <location>
        <begin position="33"/>
        <end position="76"/>
    </location>
</feature>
<name>A0A4S2LVP4_OPIFE</name>
<evidence type="ECO:0000313" key="2">
    <source>
        <dbReference type="EMBL" id="TGZ65328.1"/>
    </source>
</evidence>
<accession>A0A4S2LVP4</accession>
<organism evidence="2 3">
    <name type="scientific">Opisthorchis felineus</name>
    <dbReference type="NCBI Taxonomy" id="147828"/>
    <lineage>
        <taxon>Eukaryota</taxon>
        <taxon>Metazoa</taxon>
        <taxon>Spiralia</taxon>
        <taxon>Lophotrochozoa</taxon>
        <taxon>Platyhelminthes</taxon>
        <taxon>Trematoda</taxon>
        <taxon>Digenea</taxon>
        <taxon>Opisthorchiida</taxon>
        <taxon>Opisthorchiata</taxon>
        <taxon>Opisthorchiidae</taxon>
        <taxon>Opisthorchis</taxon>
    </lineage>
</organism>
<evidence type="ECO:0000313" key="3">
    <source>
        <dbReference type="Proteomes" id="UP000308267"/>
    </source>
</evidence>
<dbReference type="OrthoDB" id="10311589at2759"/>
<feature type="compositionally biased region" description="Polar residues" evidence="1">
    <location>
        <begin position="548"/>
        <end position="560"/>
    </location>
</feature>
<gene>
    <name evidence="2" type="ORF">CRM22_005939</name>
</gene>
<feature type="region of interest" description="Disordered" evidence="1">
    <location>
        <begin position="541"/>
        <end position="560"/>
    </location>
</feature>
<keyword evidence="3" id="KW-1185">Reference proteome</keyword>
<evidence type="ECO:0000256" key="1">
    <source>
        <dbReference type="SAM" id="MobiDB-lite"/>
    </source>
</evidence>
<dbReference type="EMBL" id="SJOL01006491">
    <property type="protein sequence ID" value="TGZ65328.1"/>
    <property type="molecule type" value="Genomic_DNA"/>
</dbReference>
<proteinExistence type="predicted"/>
<feature type="region of interest" description="Disordered" evidence="1">
    <location>
        <begin position="607"/>
        <end position="634"/>
    </location>
</feature>
<dbReference type="AlphaFoldDB" id="A0A4S2LVP4"/>
<feature type="compositionally biased region" description="Basic and acidic residues" evidence="1">
    <location>
        <begin position="519"/>
        <end position="531"/>
    </location>
</feature>
<feature type="region of interest" description="Disordered" evidence="1">
    <location>
        <begin position="333"/>
        <end position="352"/>
    </location>
</feature>